<name>A0A8S4MYM5_OWEFU</name>
<dbReference type="PANTHER" id="PTHR43806:SF11">
    <property type="entry name" value="CEREVISIN-RELATED"/>
    <property type="match status" value="1"/>
</dbReference>
<dbReference type="InterPro" id="IPR036852">
    <property type="entry name" value="Peptidase_S8/S53_dom_sf"/>
</dbReference>
<dbReference type="InterPro" id="IPR000209">
    <property type="entry name" value="Peptidase_S8/S53_dom"/>
</dbReference>
<evidence type="ECO:0000313" key="7">
    <source>
        <dbReference type="EMBL" id="CAH1774046.1"/>
    </source>
</evidence>
<comment type="caution">
    <text evidence="7">The sequence shown here is derived from an EMBL/GenBank/DDBJ whole genome shotgun (WGS) entry which is preliminary data.</text>
</comment>
<keyword evidence="2 5" id="KW-0645">Protease</keyword>
<gene>
    <name evidence="7" type="ORF">OFUS_LOCUS1568</name>
</gene>
<protein>
    <recommendedName>
        <fullName evidence="6">Peptidase S8/S53 domain-containing protein</fullName>
    </recommendedName>
</protein>
<feature type="active site" description="Charge relay system" evidence="5">
    <location>
        <position position="34"/>
    </location>
</feature>
<dbReference type="SUPFAM" id="SSF52743">
    <property type="entry name" value="Subtilisin-like"/>
    <property type="match status" value="1"/>
</dbReference>
<dbReference type="Pfam" id="PF00082">
    <property type="entry name" value="Peptidase_S8"/>
    <property type="match status" value="1"/>
</dbReference>
<evidence type="ECO:0000256" key="2">
    <source>
        <dbReference type="ARBA" id="ARBA00022670"/>
    </source>
</evidence>
<dbReference type="GO" id="GO:0006508">
    <property type="term" value="P:proteolysis"/>
    <property type="evidence" value="ECO:0007669"/>
    <property type="project" value="UniProtKB-KW"/>
</dbReference>
<dbReference type="Gene3D" id="3.40.50.200">
    <property type="entry name" value="Peptidase S8/S53 domain"/>
    <property type="match status" value="1"/>
</dbReference>
<feature type="active site" description="Charge relay system" evidence="5">
    <location>
        <position position="233"/>
    </location>
</feature>
<dbReference type="PRINTS" id="PR00723">
    <property type="entry name" value="SUBTILISIN"/>
</dbReference>
<evidence type="ECO:0000256" key="3">
    <source>
        <dbReference type="ARBA" id="ARBA00022801"/>
    </source>
</evidence>
<dbReference type="PANTHER" id="PTHR43806">
    <property type="entry name" value="PEPTIDASE S8"/>
    <property type="match status" value="1"/>
</dbReference>
<dbReference type="EMBL" id="CAIIXF020000001">
    <property type="protein sequence ID" value="CAH1774046.1"/>
    <property type="molecule type" value="Genomic_DNA"/>
</dbReference>
<evidence type="ECO:0000256" key="5">
    <source>
        <dbReference type="PROSITE-ProRule" id="PRU01240"/>
    </source>
</evidence>
<dbReference type="GO" id="GO:0005615">
    <property type="term" value="C:extracellular space"/>
    <property type="evidence" value="ECO:0007669"/>
    <property type="project" value="TreeGrafter"/>
</dbReference>
<dbReference type="InterPro" id="IPR050131">
    <property type="entry name" value="Peptidase_S8_subtilisin-like"/>
</dbReference>
<dbReference type="AlphaFoldDB" id="A0A8S4MYM5"/>
<keyword evidence="8" id="KW-1185">Reference proteome</keyword>
<keyword evidence="4 5" id="KW-0720">Serine protease</keyword>
<dbReference type="PROSITE" id="PS00136">
    <property type="entry name" value="SUBTILASE_ASP"/>
    <property type="match status" value="1"/>
</dbReference>
<dbReference type="OrthoDB" id="7775224at2759"/>
<proteinExistence type="inferred from homology"/>
<dbReference type="Proteomes" id="UP000749559">
    <property type="component" value="Unassembled WGS sequence"/>
</dbReference>
<sequence>MDRVDQDELPLNNLFYNEYDQSLGFDSVDVYILDTGIHNNHSAFNKYGVASEYYVSTDETSAPDITYFNGHGTAMAGLIGGEFGVSPGAKIHAIRIFDQDEFASYALFVAAINRVINQVGITARKSVVNISIGSVWDENDNATYLAYLKSTVQGLITAGIPTAVAGGNWQHDACLNFPAMVPEVISVGGSNIDDQLYIYSSYGSCIDVVAPAVSITAPCYYYGWTTCTWPGTSMSTAMTTGAMAAYWHTNPNKTAAEVMAWVTSGATQGVLNGQLLGTPNRLLRTVGCSS</sequence>
<feature type="active site" description="Charge relay system" evidence="5">
    <location>
        <position position="71"/>
    </location>
</feature>
<dbReference type="InterPro" id="IPR015500">
    <property type="entry name" value="Peptidase_S8_subtilisin-rel"/>
</dbReference>
<evidence type="ECO:0000259" key="6">
    <source>
        <dbReference type="Pfam" id="PF00082"/>
    </source>
</evidence>
<accession>A0A8S4MYM5</accession>
<evidence type="ECO:0000256" key="1">
    <source>
        <dbReference type="ARBA" id="ARBA00011073"/>
    </source>
</evidence>
<dbReference type="PROSITE" id="PS51892">
    <property type="entry name" value="SUBTILASE"/>
    <property type="match status" value="1"/>
</dbReference>
<comment type="similarity">
    <text evidence="1 5">Belongs to the peptidase S8 family.</text>
</comment>
<evidence type="ECO:0000313" key="8">
    <source>
        <dbReference type="Proteomes" id="UP000749559"/>
    </source>
</evidence>
<dbReference type="GO" id="GO:0004252">
    <property type="term" value="F:serine-type endopeptidase activity"/>
    <property type="evidence" value="ECO:0007669"/>
    <property type="project" value="UniProtKB-UniRule"/>
</dbReference>
<feature type="domain" description="Peptidase S8/S53" evidence="6">
    <location>
        <begin position="29"/>
        <end position="269"/>
    </location>
</feature>
<keyword evidence="3 5" id="KW-0378">Hydrolase</keyword>
<reference evidence="7" key="1">
    <citation type="submission" date="2022-03" db="EMBL/GenBank/DDBJ databases">
        <authorList>
            <person name="Martin C."/>
        </authorList>
    </citation>
    <scope>NUCLEOTIDE SEQUENCE</scope>
</reference>
<organism evidence="7 8">
    <name type="scientific">Owenia fusiformis</name>
    <name type="common">Polychaete worm</name>
    <dbReference type="NCBI Taxonomy" id="6347"/>
    <lineage>
        <taxon>Eukaryota</taxon>
        <taxon>Metazoa</taxon>
        <taxon>Spiralia</taxon>
        <taxon>Lophotrochozoa</taxon>
        <taxon>Annelida</taxon>
        <taxon>Polychaeta</taxon>
        <taxon>Sedentaria</taxon>
        <taxon>Canalipalpata</taxon>
        <taxon>Sabellida</taxon>
        <taxon>Oweniida</taxon>
        <taxon>Oweniidae</taxon>
        <taxon>Owenia</taxon>
    </lineage>
</organism>
<evidence type="ECO:0000256" key="4">
    <source>
        <dbReference type="ARBA" id="ARBA00022825"/>
    </source>
</evidence>
<dbReference type="InterPro" id="IPR023827">
    <property type="entry name" value="Peptidase_S8_Asp-AS"/>
</dbReference>